<dbReference type="Pfam" id="PF00535">
    <property type="entry name" value="Glycos_transf_2"/>
    <property type="match status" value="1"/>
</dbReference>
<dbReference type="RefSeq" id="WP_250261860.1">
    <property type="nucleotide sequence ID" value="NZ_CP097769.1"/>
</dbReference>
<accession>A0AAE9IFD9</accession>
<dbReference type="SUPFAM" id="SSF48452">
    <property type="entry name" value="TPR-like"/>
    <property type="match status" value="1"/>
</dbReference>
<protein>
    <submittedName>
        <fullName evidence="2">Glycosyltransferase</fullName>
        <ecNumber evidence="2">2.4.-.-</ecNumber>
    </submittedName>
</protein>
<dbReference type="Gene3D" id="1.25.40.10">
    <property type="entry name" value="Tetratricopeptide repeat domain"/>
    <property type="match status" value="2"/>
</dbReference>
<evidence type="ECO:0000313" key="2">
    <source>
        <dbReference type="EMBL" id="URJ52684.1"/>
    </source>
</evidence>
<keyword evidence="2" id="KW-0808">Transferase</keyword>
<dbReference type="CDD" id="cd02511">
    <property type="entry name" value="Beta4Glucosyltransferase"/>
    <property type="match status" value="1"/>
</dbReference>
<dbReference type="Proteomes" id="UP001055784">
    <property type="component" value="Chromosome"/>
</dbReference>
<organism evidence="2 3">
    <name type="scientific">Paenibacillus polymyxa</name>
    <name type="common">Bacillus polymyxa</name>
    <dbReference type="NCBI Taxonomy" id="1406"/>
    <lineage>
        <taxon>Bacteria</taxon>
        <taxon>Bacillati</taxon>
        <taxon>Bacillota</taxon>
        <taxon>Bacilli</taxon>
        <taxon>Bacillales</taxon>
        <taxon>Paenibacillaceae</taxon>
        <taxon>Paenibacillus</taxon>
    </lineage>
</organism>
<gene>
    <name evidence="2" type="ORF">MF626_002217</name>
</gene>
<keyword evidence="2" id="KW-0328">Glycosyltransferase</keyword>
<evidence type="ECO:0000313" key="3">
    <source>
        <dbReference type="Proteomes" id="UP001055784"/>
    </source>
</evidence>
<feature type="domain" description="Glycosyltransferase 2-like" evidence="1">
    <location>
        <begin position="5"/>
        <end position="101"/>
    </location>
</feature>
<evidence type="ECO:0000259" key="1">
    <source>
        <dbReference type="Pfam" id="PF00535"/>
    </source>
</evidence>
<dbReference type="InterPro" id="IPR029044">
    <property type="entry name" value="Nucleotide-diphossugar_trans"/>
</dbReference>
<name>A0AAE9IFD9_PAEPO</name>
<proteinExistence type="predicted"/>
<dbReference type="EMBL" id="CP097770">
    <property type="protein sequence ID" value="URJ52684.1"/>
    <property type="molecule type" value="Genomic_DNA"/>
</dbReference>
<dbReference type="PANTHER" id="PTHR43630">
    <property type="entry name" value="POLY-BETA-1,6-N-ACETYL-D-GLUCOSAMINE SYNTHASE"/>
    <property type="match status" value="1"/>
</dbReference>
<reference evidence="2" key="1">
    <citation type="submission" date="2022-11" db="EMBL/GenBank/DDBJ databases">
        <authorList>
            <person name="Vasilchenko N.G."/>
            <person name="Prazdnova E.V."/>
            <person name="Gorovtsov A.V."/>
            <person name="Chistyakov V.A."/>
            <person name="Pak M.L."/>
        </authorList>
    </citation>
    <scope>NUCLEOTIDE SEQUENCE</scope>
    <source>
        <strain evidence="2">R 4.5</strain>
    </source>
</reference>
<dbReference type="InterPro" id="IPR011990">
    <property type="entry name" value="TPR-like_helical_dom_sf"/>
</dbReference>
<dbReference type="SUPFAM" id="SSF53448">
    <property type="entry name" value="Nucleotide-diphospho-sugar transferases"/>
    <property type="match status" value="1"/>
</dbReference>
<dbReference type="AlphaFoldDB" id="A0AAE9IFD9"/>
<dbReference type="PANTHER" id="PTHR43630:SF2">
    <property type="entry name" value="GLYCOSYLTRANSFERASE"/>
    <property type="match status" value="1"/>
</dbReference>
<sequence>MVTVSLCMIVKNEEEALHTCLKSVHDLVDEIIIVDTGSTDRTQEVAASFNARVYNFEWCDDFSAARNYAFDQATQEYQFWLDADDILEEQDRLAFLDWKKQATVSYDSITMDYVLSVDEQGQPLHKLKRNRMVRRDRRFRWIGFVHEFLNVTGSTFHSNMAVTHKKTRAYTDRNLHIYLHHREQGTAFSERDHYYFANELYDNGRILEAIQQYEHYLGLDQGWIEDRIAACFKLADCYAHQGQKQEQRMALLRTLNLDVPRAQFCCAFGNLFIEDEQYTQAIYWFRQATLIEPPQDVMALTNSSYYTWFPHLQLCLCYDRIGDIEKAKSHHRIAQLHHPTHPSVLYNEQYFAQLEQQK</sequence>
<dbReference type="InterPro" id="IPR001173">
    <property type="entry name" value="Glyco_trans_2-like"/>
</dbReference>
<dbReference type="GO" id="GO:0016757">
    <property type="term" value="F:glycosyltransferase activity"/>
    <property type="evidence" value="ECO:0007669"/>
    <property type="project" value="UniProtKB-KW"/>
</dbReference>
<dbReference type="Gene3D" id="3.90.550.10">
    <property type="entry name" value="Spore Coat Polysaccharide Biosynthesis Protein SpsA, Chain A"/>
    <property type="match status" value="1"/>
</dbReference>
<dbReference type="EC" id="2.4.-.-" evidence="2"/>